<organism evidence="1 2">
    <name type="scientific">Blattamonas nauphoetae</name>
    <dbReference type="NCBI Taxonomy" id="2049346"/>
    <lineage>
        <taxon>Eukaryota</taxon>
        <taxon>Metamonada</taxon>
        <taxon>Preaxostyla</taxon>
        <taxon>Oxymonadida</taxon>
        <taxon>Blattamonas</taxon>
    </lineage>
</organism>
<name>A0ABQ9YCR4_9EUKA</name>
<evidence type="ECO:0000313" key="2">
    <source>
        <dbReference type="Proteomes" id="UP001281761"/>
    </source>
</evidence>
<evidence type="ECO:0000313" key="1">
    <source>
        <dbReference type="EMBL" id="KAK2961461.1"/>
    </source>
</evidence>
<dbReference type="EMBL" id="JARBJD010000016">
    <property type="protein sequence ID" value="KAK2961461.1"/>
    <property type="molecule type" value="Genomic_DNA"/>
</dbReference>
<gene>
    <name evidence="1" type="ORF">BLNAU_3582</name>
</gene>
<reference evidence="1 2" key="1">
    <citation type="journal article" date="2022" name="bioRxiv">
        <title>Genomics of Preaxostyla Flagellates Illuminates Evolutionary Transitions and the Path Towards Mitochondrial Loss.</title>
        <authorList>
            <person name="Novak L.V.F."/>
            <person name="Treitli S.C."/>
            <person name="Pyrih J."/>
            <person name="Halakuc P."/>
            <person name="Pipaliya S.V."/>
            <person name="Vacek V."/>
            <person name="Brzon O."/>
            <person name="Soukal P."/>
            <person name="Eme L."/>
            <person name="Dacks J.B."/>
            <person name="Karnkowska A."/>
            <person name="Elias M."/>
            <person name="Hampl V."/>
        </authorList>
    </citation>
    <scope>NUCLEOTIDE SEQUENCE [LARGE SCALE GENOMIC DNA]</scope>
    <source>
        <strain evidence="1">NAU3</strain>
        <tissue evidence="1">Gut</tissue>
    </source>
</reference>
<accession>A0ABQ9YCR4</accession>
<dbReference type="Proteomes" id="UP001281761">
    <property type="component" value="Unassembled WGS sequence"/>
</dbReference>
<keyword evidence="2" id="KW-1185">Reference proteome</keyword>
<comment type="caution">
    <text evidence="1">The sequence shown here is derived from an EMBL/GenBank/DDBJ whole genome shotgun (WGS) entry which is preliminary data.</text>
</comment>
<sequence>MNLSETQIELYVQQYLESQKLEKTEYDIQRSIIQSCPVGMVSVNVRFHPLISDNIAQEELDEKSFLLVLKQDGTVDEKLPWRDETELQKEIELTKNQDQQVDSDLQHISSQPLPSTTQSTMDDLTKMSDDELDRYLMNKLKIPDSSQDINSTSSDLQLAEEIDRQLSDLQHQFSSLSDEVKKAKK</sequence>
<protein>
    <submittedName>
        <fullName evidence="1">Uncharacterized protein</fullName>
    </submittedName>
</protein>
<proteinExistence type="predicted"/>